<accession>A0A9P9DEC0</accession>
<feature type="transmembrane region" description="Helical" evidence="1">
    <location>
        <begin position="752"/>
        <end position="775"/>
    </location>
</feature>
<evidence type="ECO:0000313" key="3">
    <source>
        <dbReference type="Proteomes" id="UP000700596"/>
    </source>
</evidence>
<feature type="transmembrane region" description="Helical" evidence="1">
    <location>
        <begin position="506"/>
        <end position="528"/>
    </location>
</feature>
<dbReference type="InterPro" id="IPR021840">
    <property type="entry name" value="DUF3433"/>
</dbReference>
<feature type="transmembrane region" description="Helical" evidence="1">
    <location>
        <begin position="76"/>
        <end position="95"/>
    </location>
</feature>
<dbReference type="PANTHER" id="PTHR37544">
    <property type="entry name" value="SPRAY-RELATED"/>
    <property type="match status" value="1"/>
</dbReference>
<dbReference type="OrthoDB" id="3248909at2759"/>
<keyword evidence="1" id="KW-0472">Membrane</keyword>
<comment type="caution">
    <text evidence="2">The sequence shown here is derived from an EMBL/GenBank/DDBJ whole genome shotgun (WGS) entry which is preliminary data.</text>
</comment>
<dbReference type="EMBL" id="JAGMWT010000013">
    <property type="protein sequence ID" value="KAH7117703.1"/>
    <property type="molecule type" value="Genomic_DNA"/>
</dbReference>
<name>A0A9P9DEC0_9PLEO</name>
<sequence length="1380" mass="154178">MVPRKNVAALTFLPADKHHTPPKENPLWLPYTLRLPFLLGLVAASLLLCALVCALCWTNITHHGIGKDDMTSGMLLGWRFVPTVIAVFYAQMLIMVFNDIRTTEPYARMSEPGGALAPFTVLYSPKFVWTTLIQGISRMRNGGKVNWTLTCSSLAYIFAVFAISPLSSSFLTSEDVAVPRETMFTRTVPALSPLPLVMDSATFLRTTNSLIQNLSASAWVSDSYMVLPFAPIDQVDGLSLSSISGSKPGTWSAVSRVFGNDYACEEMEVSTFDVANLTFNAPTRSGGRINGTAEMVSFNLKSPGGCAYSIVVESNQIPFMAQWASWFSDWTSVLAIKSPGARNPNIPESIIITENTRRRTLICSASYYMADIPVTMTVSKGISNFNFSNEEYVQKRKVMTSDVLDTTKLNKMLEESQWTGYIGDVMTKGLPIVADHAALPLVAMGKYNFTNLLRDKELGAKIALVRRRLFGEVLQTSLLQPGASKLEVITGKTTFVERRVVVVKGVGVAIAVFLFLCFLLLIVLSFATRLKSRPLNLRCDPSTVIGVMNAINLNKRSPARWNTWFATSKQQLTTSIKDRRYYINSSEFKEITGTTSTSTSTQGSRLLRRWWTGLKRTESGYKFNSDWRPRVLRLRILLTFVGLLIAFLLAVTILYSFAGREQLHQRLFVFETNLKFLNGPLSTFAPFSILPTLFAVGIGVWWDALDQVFRSLQPYISMAQLSGTTVSQGPNLTYQYSYWVYAAAKAVKNKHWVLFLVTLGSTLCQLLTISTSALFERGPGNNVRPVPLNRTFELRQVPQVTEERMLPGDPMNLLNGGFINTILEYFPPSVYLAYEQNWMHGALNQLTINGSHPVWSGDSWNFVPVDISKIGEAKEMQGLKFPDANDKVTTLFSTQNITVSTPAIRTRLECSRIPAIDNTSSWLQEYDLTNSRIWDVYVNPVGFDKGYKFPYQSHFNPNAAGTQPIFADTPWNTSMVLDTNEALCCNDNTTAKEFAVQNITVGYWSPIDTKFYPHPFKAWPVNFTIKWITGPARSDVFLRKTNLTSVNGFSEEEKAGKGVLLFTEPPSIQALTCRPAIETAPAAVTVDSMGRVLSYELSENPQRVQSPWSDTMIAHDLSKGEKPTKDPRYIIQNVTTSYGIYFMSSLLSAAEVKNGATYTLQNHKEGLDFDFMSQAVYALANKSSRVLLNETLLASLSEHTFQTFFQHFVGRNISFSGQSMAYQKIGAQLPSDLGERIVWNASEAYKARIRELPSYPVLDTNRTVVAQVSTKIEVLRMNDVATWLTAAILIWLVATTVVIAVLQRRFLRPLIRNVECLADVIVLFAGSERFLEEMRERGYDGIVGDGEMRVRLGWFKTSRGEVRWGVEVANGVEWVESVKG</sequence>
<feature type="transmembrane region" description="Helical" evidence="1">
    <location>
        <begin position="33"/>
        <end position="55"/>
    </location>
</feature>
<feature type="transmembrane region" description="Helical" evidence="1">
    <location>
        <begin position="1280"/>
        <end position="1302"/>
    </location>
</feature>
<proteinExistence type="predicted"/>
<keyword evidence="1" id="KW-0812">Transmembrane</keyword>
<keyword evidence="1" id="KW-1133">Transmembrane helix</keyword>
<feature type="transmembrane region" description="Helical" evidence="1">
    <location>
        <begin position="145"/>
        <end position="163"/>
    </location>
</feature>
<feature type="transmembrane region" description="Helical" evidence="1">
    <location>
        <begin position="636"/>
        <end position="658"/>
    </location>
</feature>
<gene>
    <name evidence="2" type="ORF">B0J11DRAFT_493408</name>
</gene>
<organism evidence="2 3">
    <name type="scientific">Dendryphion nanum</name>
    <dbReference type="NCBI Taxonomy" id="256645"/>
    <lineage>
        <taxon>Eukaryota</taxon>
        <taxon>Fungi</taxon>
        <taxon>Dikarya</taxon>
        <taxon>Ascomycota</taxon>
        <taxon>Pezizomycotina</taxon>
        <taxon>Dothideomycetes</taxon>
        <taxon>Pleosporomycetidae</taxon>
        <taxon>Pleosporales</taxon>
        <taxon>Torulaceae</taxon>
        <taxon>Dendryphion</taxon>
    </lineage>
</organism>
<reference evidence="2" key="1">
    <citation type="journal article" date="2021" name="Nat. Commun.">
        <title>Genetic determinants of endophytism in the Arabidopsis root mycobiome.</title>
        <authorList>
            <person name="Mesny F."/>
            <person name="Miyauchi S."/>
            <person name="Thiergart T."/>
            <person name="Pickel B."/>
            <person name="Atanasova L."/>
            <person name="Karlsson M."/>
            <person name="Huettel B."/>
            <person name="Barry K.W."/>
            <person name="Haridas S."/>
            <person name="Chen C."/>
            <person name="Bauer D."/>
            <person name="Andreopoulos W."/>
            <person name="Pangilinan J."/>
            <person name="LaButti K."/>
            <person name="Riley R."/>
            <person name="Lipzen A."/>
            <person name="Clum A."/>
            <person name="Drula E."/>
            <person name="Henrissat B."/>
            <person name="Kohler A."/>
            <person name="Grigoriev I.V."/>
            <person name="Martin F.M."/>
            <person name="Hacquard S."/>
        </authorList>
    </citation>
    <scope>NUCLEOTIDE SEQUENCE</scope>
    <source>
        <strain evidence="2">MPI-CAGE-CH-0243</strain>
    </source>
</reference>
<feature type="transmembrane region" description="Helical" evidence="1">
    <location>
        <begin position="684"/>
        <end position="702"/>
    </location>
</feature>
<evidence type="ECO:0000313" key="2">
    <source>
        <dbReference type="EMBL" id="KAH7117703.1"/>
    </source>
</evidence>
<dbReference type="Pfam" id="PF11915">
    <property type="entry name" value="DUF3433"/>
    <property type="match status" value="2"/>
</dbReference>
<evidence type="ECO:0000256" key="1">
    <source>
        <dbReference type="SAM" id="Phobius"/>
    </source>
</evidence>
<dbReference type="Proteomes" id="UP000700596">
    <property type="component" value="Unassembled WGS sequence"/>
</dbReference>
<keyword evidence="3" id="KW-1185">Reference proteome</keyword>
<protein>
    <submittedName>
        <fullName evidence="2">Uncharacterized protein</fullName>
    </submittedName>
</protein>
<dbReference type="PANTHER" id="PTHR37544:SF3">
    <property type="entry name" value="SPRAY"/>
    <property type="match status" value="1"/>
</dbReference>